<feature type="compositionally biased region" description="Basic and acidic residues" evidence="1">
    <location>
        <begin position="195"/>
        <end position="216"/>
    </location>
</feature>
<feature type="compositionally biased region" description="Basic and acidic residues" evidence="1">
    <location>
        <begin position="163"/>
        <end position="176"/>
    </location>
</feature>
<organism evidence="2 3">
    <name type="scientific">Sclerotinia nivalis</name>
    <dbReference type="NCBI Taxonomy" id="352851"/>
    <lineage>
        <taxon>Eukaryota</taxon>
        <taxon>Fungi</taxon>
        <taxon>Dikarya</taxon>
        <taxon>Ascomycota</taxon>
        <taxon>Pezizomycotina</taxon>
        <taxon>Leotiomycetes</taxon>
        <taxon>Helotiales</taxon>
        <taxon>Sclerotiniaceae</taxon>
        <taxon>Sclerotinia</taxon>
    </lineage>
</organism>
<protein>
    <submittedName>
        <fullName evidence="2">Uncharacterized protein</fullName>
    </submittedName>
</protein>
<proteinExistence type="predicted"/>
<dbReference type="OrthoDB" id="3556646at2759"/>
<dbReference type="Proteomes" id="UP001152300">
    <property type="component" value="Unassembled WGS sequence"/>
</dbReference>
<feature type="region of interest" description="Disordered" evidence="1">
    <location>
        <begin position="137"/>
        <end position="245"/>
    </location>
</feature>
<comment type="caution">
    <text evidence="2">The sequence shown here is derived from an EMBL/GenBank/DDBJ whole genome shotgun (WGS) entry which is preliminary data.</text>
</comment>
<evidence type="ECO:0000313" key="2">
    <source>
        <dbReference type="EMBL" id="KAJ8060746.1"/>
    </source>
</evidence>
<dbReference type="AlphaFoldDB" id="A0A9X0ADH4"/>
<sequence length="493" mass="56944">MNMDNSVPNNPDSWQHSDSPLAANKRRIFIAYANVFVGDHTTYTLRKEVKNLVDEHFESRAKFLHGLSPKKVAEKVVDILKDGWFRANSNARIGLADLLLDFQSATARTGTGCEKTSELLEDVGSLVYEGPLANLIEDADDSESREKETIQAAVPPGEQNSSSHDKKNCNDQELRYKGQRTASPERPSKVQDPPKQYERDRHGRETSYRRKGEARYRNRHSAFHGAGRQYKRDRNHGGMDYNDALEPARKRPRNEVDIGKPFVPNLPSCDLGKYEAFYQELMLLRDTKLCNPIFQSRIMKEANEAITQACYDWCVRHHPSMLREMKWDHLVNAQLHLFHRNVTQVTVLKSTLQLQGEENVANFLWLLKRVSQVRHSAVHEDKMLPIRLIEKMLADAISLSVMVQDKENEQKLRDLKDQVAADDPWFLQGDTTRVPAVRRSLVNQITERERPEMDVRYEIARLKRQFDEINREIRSLSERLDVVDSVNRGDKCD</sequence>
<accession>A0A9X0ADH4</accession>
<dbReference type="EMBL" id="JAPEIS010000013">
    <property type="protein sequence ID" value="KAJ8060746.1"/>
    <property type="molecule type" value="Genomic_DNA"/>
</dbReference>
<name>A0A9X0ADH4_9HELO</name>
<evidence type="ECO:0000313" key="3">
    <source>
        <dbReference type="Proteomes" id="UP001152300"/>
    </source>
</evidence>
<gene>
    <name evidence="2" type="ORF">OCU04_011050</name>
</gene>
<evidence type="ECO:0000256" key="1">
    <source>
        <dbReference type="SAM" id="MobiDB-lite"/>
    </source>
</evidence>
<reference evidence="2" key="1">
    <citation type="submission" date="2022-11" db="EMBL/GenBank/DDBJ databases">
        <title>Genome Resource of Sclerotinia nivalis Strain SnTB1, a Plant Pathogen Isolated from American Ginseng.</title>
        <authorList>
            <person name="Fan S."/>
        </authorList>
    </citation>
    <scope>NUCLEOTIDE SEQUENCE</scope>
    <source>
        <strain evidence="2">SnTB1</strain>
    </source>
</reference>
<keyword evidence="3" id="KW-1185">Reference proteome</keyword>